<dbReference type="EMBL" id="CAKOGP040001770">
    <property type="protein sequence ID" value="CAJ1950566.1"/>
    <property type="molecule type" value="Genomic_DNA"/>
</dbReference>
<gene>
    <name evidence="2" type="ORF">CYCCA115_LOCUS12645</name>
</gene>
<organism evidence="2 3">
    <name type="scientific">Cylindrotheca closterium</name>
    <dbReference type="NCBI Taxonomy" id="2856"/>
    <lineage>
        <taxon>Eukaryota</taxon>
        <taxon>Sar</taxon>
        <taxon>Stramenopiles</taxon>
        <taxon>Ochrophyta</taxon>
        <taxon>Bacillariophyta</taxon>
        <taxon>Bacillariophyceae</taxon>
        <taxon>Bacillariophycidae</taxon>
        <taxon>Bacillariales</taxon>
        <taxon>Bacillariaceae</taxon>
        <taxon>Cylindrotheca</taxon>
    </lineage>
</organism>
<feature type="compositionally biased region" description="Basic and acidic residues" evidence="1">
    <location>
        <begin position="294"/>
        <end position="305"/>
    </location>
</feature>
<feature type="region of interest" description="Disordered" evidence="1">
    <location>
        <begin position="94"/>
        <end position="115"/>
    </location>
</feature>
<keyword evidence="3" id="KW-1185">Reference proteome</keyword>
<sequence length="698" mass="81456">MSGVKRKTNGGDSGLVIPKKAAKSTDESSLLASYDMKPPANVPSKPQPTASAKAPKSARNDAPPRKPANALTTSPNGMDITVVSHSLPVSSVNTNVTSSTNATSIAQPPAKRPSRDLDSMVWNSLSKLCVGLAESENDNYTLKEKSSGSAGALIDLSGSMLERSEFDWYDTDQNGNIVVQPKIPIFPEDFPPGKPEWPLSWWGIVDPSVEENGKGASPPSTKGRDGKEKSKERRRESNDSSRKSRETPDSKKSRRRSGSREGSKRRSESRDGERERYGRDKRRDDHALPPPPPVRDEEMTRRPSIDRAAQIPADQQVSRRSRSREGSRRRSRSRDVERERHGRVHGRDDHGHPPPPFRDDEMRRRPSMDRAAPILADYHDGPPRDRYHPDVREPPRLVDSRRRFPGDREPSPPRYRDSNRRSRSRHDDREFDREERGRRERGEMPRERRPPVDGMPPPPPPQDDHYGPGPGPDRARPREDRDRPIDDRGRYNEKERSRGDRRRFDVRDRDRSLDDRRRLDDLDRRGEDRRRHDDRDRLGEDRRRPDNKDPLVDERHMLDERRRPEDDRRRHGDRERRRSEDRNRAVADRDSRRYGDRDRDYGSRDRRDRRMDEPNPYGPAEDHYIDNRGPPRLDDRRRSEVGRPRNRDHYRRDDDRHSRRRDDREPRYARDELDSHRPRHGRPTDIKRPRDGDDNAKR</sequence>
<dbReference type="AlphaFoldDB" id="A0AAD2FRJ9"/>
<feature type="compositionally biased region" description="Basic and acidic residues" evidence="1">
    <location>
        <begin position="473"/>
        <end position="613"/>
    </location>
</feature>
<proteinExistence type="predicted"/>
<feature type="region of interest" description="Disordered" evidence="1">
    <location>
        <begin position="1"/>
        <end position="80"/>
    </location>
</feature>
<feature type="compositionally biased region" description="Basic and acidic residues" evidence="1">
    <location>
        <begin position="258"/>
        <end position="287"/>
    </location>
</feature>
<feature type="compositionally biased region" description="Basic and acidic residues" evidence="1">
    <location>
        <begin position="377"/>
        <end position="451"/>
    </location>
</feature>
<accession>A0AAD2FRJ9</accession>
<protein>
    <submittedName>
        <fullName evidence="2">Uncharacterized protein</fullName>
    </submittedName>
</protein>
<feature type="region of interest" description="Disordered" evidence="1">
    <location>
        <begin position="207"/>
        <end position="698"/>
    </location>
</feature>
<name>A0AAD2FRJ9_9STRA</name>
<feature type="compositionally biased region" description="Basic and acidic residues" evidence="1">
    <location>
        <begin position="222"/>
        <end position="251"/>
    </location>
</feature>
<reference evidence="2" key="1">
    <citation type="submission" date="2023-08" db="EMBL/GenBank/DDBJ databases">
        <authorList>
            <person name="Audoor S."/>
            <person name="Bilcke G."/>
        </authorList>
    </citation>
    <scope>NUCLEOTIDE SEQUENCE</scope>
</reference>
<comment type="caution">
    <text evidence="2">The sequence shown here is derived from an EMBL/GenBank/DDBJ whole genome shotgun (WGS) entry which is preliminary data.</text>
</comment>
<evidence type="ECO:0000313" key="2">
    <source>
        <dbReference type="EMBL" id="CAJ1950566.1"/>
    </source>
</evidence>
<evidence type="ECO:0000313" key="3">
    <source>
        <dbReference type="Proteomes" id="UP001295423"/>
    </source>
</evidence>
<feature type="compositionally biased region" description="Basic and acidic residues" evidence="1">
    <location>
        <begin position="323"/>
        <end position="368"/>
    </location>
</feature>
<dbReference type="Proteomes" id="UP001295423">
    <property type="component" value="Unassembled WGS sequence"/>
</dbReference>
<evidence type="ECO:0000256" key="1">
    <source>
        <dbReference type="SAM" id="MobiDB-lite"/>
    </source>
</evidence>
<feature type="compositionally biased region" description="Basic and acidic residues" evidence="1">
    <location>
        <begin position="620"/>
        <end position="698"/>
    </location>
</feature>